<reference evidence="4" key="1">
    <citation type="submission" date="2023-05" db="EMBL/GenBank/DDBJ databases">
        <title>Draft genome of Pseudofrankia sp. BMG5.37.</title>
        <authorList>
            <person name="Gtari M."/>
            <person name="Ghodhbane F."/>
            <person name="Sbissi I."/>
        </authorList>
    </citation>
    <scope>NUCLEOTIDE SEQUENCE [LARGE SCALE GENOMIC DNA]</scope>
    <source>
        <strain evidence="4">BMG 814</strain>
    </source>
</reference>
<evidence type="ECO:0000313" key="3">
    <source>
        <dbReference type="EMBL" id="MDP5181819.1"/>
    </source>
</evidence>
<feature type="transmembrane region" description="Helical" evidence="2">
    <location>
        <begin position="15"/>
        <end position="37"/>
    </location>
</feature>
<dbReference type="EMBL" id="JASNFN010000002">
    <property type="protein sequence ID" value="MDP5181819.1"/>
    <property type="molecule type" value="Genomic_DNA"/>
</dbReference>
<keyword evidence="2" id="KW-0812">Transmembrane</keyword>
<organism evidence="3 4">
    <name type="scientific">Blastococcus carthaginiensis</name>
    <dbReference type="NCBI Taxonomy" id="3050034"/>
    <lineage>
        <taxon>Bacteria</taxon>
        <taxon>Bacillati</taxon>
        <taxon>Actinomycetota</taxon>
        <taxon>Actinomycetes</taxon>
        <taxon>Geodermatophilales</taxon>
        <taxon>Geodermatophilaceae</taxon>
        <taxon>Blastococcus</taxon>
    </lineage>
</organism>
<dbReference type="Proteomes" id="UP001233673">
    <property type="component" value="Unassembled WGS sequence"/>
</dbReference>
<feature type="transmembrane region" description="Helical" evidence="2">
    <location>
        <begin position="49"/>
        <end position="73"/>
    </location>
</feature>
<keyword evidence="2" id="KW-0472">Membrane</keyword>
<dbReference type="RefSeq" id="WP_305998525.1">
    <property type="nucleotide sequence ID" value="NZ_JASNFN010000002.1"/>
</dbReference>
<keyword evidence="2" id="KW-1133">Transmembrane helix</keyword>
<evidence type="ECO:0000313" key="4">
    <source>
        <dbReference type="Proteomes" id="UP001233673"/>
    </source>
</evidence>
<gene>
    <name evidence="3" type="ORF">QOZ88_04150</name>
</gene>
<evidence type="ECO:0000256" key="1">
    <source>
        <dbReference type="SAM" id="MobiDB-lite"/>
    </source>
</evidence>
<protein>
    <submittedName>
        <fullName evidence="3">Uncharacterized protein</fullName>
    </submittedName>
</protein>
<sequence>MTPPVRTSGGGLGRALRIALVVLAVAAVVAVMVRLSVWQWDRGRARGSLLNYSYAVEWLAFAVLTVVGAVRLWREGRSVADEERPPERPAGGPLVGPPLQPGQELEELTWVRLRRRLGLSRD</sequence>
<accession>A0ABT9I8D6</accession>
<proteinExistence type="predicted"/>
<feature type="compositionally biased region" description="Basic and acidic residues" evidence="1">
    <location>
        <begin position="78"/>
        <end position="87"/>
    </location>
</feature>
<comment type="caution">
    <text evidence="3">The sequence shown here is derived from an EMBL/GenBank/DDBJ whole genome shotgun (WGS) entry which is preliminary data.</text>
</comment>
<feature type="region of interest" description="Disordered" evidence="1">
    <location>
        <begin position="78"/>
        <end position="102"/>
    </location>
</feature>
<keyword evidence="4" id="KW-1185">Reference proteome</keyword>
<name>A0ABT9I8D6_9ACTN</name>
<evidence type="ECO:0000256" key="2">
    <source>
        <dbReference type="SAM" id="Phobius"/>
    </source>
</evidence>